<dbReference type="AlphaFoldDB" id="A0AAE3MIV9"/>
<gene>
    <name evidence="2" type="ORF">OO016_01395</name>
</gene>
<dbReference type="Proteomes" id="UP001207116">
    <property type="component" value="Unassembled WGS sequence"/>
</dbReference>
<name>A0AAE3MIV9_9FLAO</name>
<comment type="caution">
    <text evidence="2">The sequence shown here is derived from an EMBL/GenBank/DDBJ whole genome shotgun (WGS) entry which is preliminary data.</text>
</comment>
<protein>
    <submittedName>
        <fullName evidence="2">Uncharacterized protein</fullName>
    </submittedName>
</protein>
<proteinExistence type="predicted"/>
<dbReference type="EMBL" id="JAPFQP010000001">
    <property type="protein sequence ID" value="MCX2718243.1"/>
    <property type="molecule type" value="Genomic_DNA"/>
</dbReference>
<feature type="transmembrane region" description="Helical" evidence="1">
    <location>
        <begin position="34"/>
        <end position="54"/>
    </location>
</feature>
<keyword evidence="1" id="KW-0472">Membrane</keyword>
<accession>A0AAE3MIV9</accession>
<keyword evidence="1" id="KW-0812">Transmembrane</keyword>
<sequence length="86" mass="9724">MGKNSMQNLPLEQGVIRLKTIPIRSQSKKEKRKVFIDAFLFLLFLNLIGVAIVVSCINNYLFLDQLLTGGFIVLALGTIKWISKEN</sequence>
<feature type="transmembrane region" description="Helical" evidence="1">
    <location>
        <begin position="60"/>
        <end position="82"/>
    </location>
</feature>
<evidence type="ECO:0000256" key="1">
    <source>
        <dbReference type="SAM" id="Phobius"/>
    </source>
</evidence>
<evidence type="ECO:0000313" key="2">
    <source>
        <dbReference type="EMBL" id="MCX2718243.1"/>
    </source>
</evidence>
<keyword evidence="1" id="KW-1133">Transmembrane helix</keyword>
<organism evidence="2 3">
    <name type="scientific">Lentiprolixibacter aurantiacus</name>
    <dbReference type="NCBI Taxonomy" id="2993939"/>
    <lineage>
        <taxon>Bacteria</taxon>
        <taxon>Pseudomonadati</taxon>
        <taxon>Bacteroidota</taxon>
        <taxon>Flavobacteriia</taxon>
        <taxon>Flavobacteriales</taxon>
        <taxon>Flavobacteriaceae</taxon>
        <taxon>Lentiprolixibacter</taxon>
    </lineage>
</organism>
<keyword evidence="3" id="KW-1185">Reference proteome</keyword>
<reference evidence="2" key="1">
    <citation type="submission" date="2022-11" db="EMBL/GenBank/DDBJ databases">
        <title>The characterization of three novel Bacteroidetes species and genomic analysis of their roles in tidal elemental geochemical cycles.</title>
        <authorList>
            <person name="Ma K.-J."/>
        </authorList>
    </citation>
    <scope>NUCLEOTIDE SEQUENCE</scope>
    <source>
        <strain evidence="2">M415</strain>
    </source>
</reference>
<evidence type="ECO:0000313" key="3">
    <source>
        <dbReference type="Proteomes" id="UP001207116"/>
    </source>
</evidence>
<dbReference type="RefSeq" id="WP_266010237.1">
    <property type="nucleotide sequence ID" value="NZ_JAPFQP010000001.1"/>
</dbReference>